<dbReference type="PANTHER" id="PTHR43334">
    <property type="entry name" value="ACETATE--COA LIGASE [ADP-FORMING]"/>
    <property type="match status" value="1"/>
</dbReference>
<feature type="domain" description="N-acetyltransferase" evidence="6">
    <location>
        <begin position="736"/>
        <end position="891"/>
    </location>
</feature>
<dbReference type="InterPro" id="IPR051538">
    <property type="entry name" value="Acyl-CoA_Synth/Transferase"/>
</dbReference>
<name>A0ABT7XIB8_9NEIS</name>
<evidence type="ECO:0000259" key="5">
    <source>
        <dbReference type="PROSITE" id="PS50975"/>
    </source>
</evidence>
<keyword evidence="8" id="KW-1185">Reference proteome</keyword>
<dbReference type="Gene3D" id="3.40.50.720">
    <property type="entry name" value="NAD(P)-binding Rossmann-like Domain"/>
    <property type="match status" value="1"/>
</dbReference>
<dbReference type="Pfam" id="PF19045">
    <property type="entry name" value="Ligase_CoA_2"/>
    <property type="match status" value="1"/>
</dbReference>
<evidence type="ECO:0000256" key="4">
    <source>
        <dbReference type="PROSITE-ProRule" id="PRU00409"/>
    </source>
</evidence>
<proteinExistence type="predicted"/>
<dbReference type="SMART" id="SM00881">
    <property type="entry name" value="CoA_binding"/>
    <property type="match status" value="1"/>
</dbReference>
<reference evidence="7" key="1">
    <citation type="submission" date="2023-06" db="EMBL/GenBank/DDBJ databases">
        <authorList>
            <person name="Zhang S."/>
        </authorList>
    </citation>
    <scope>NUCLEOTIDE SEQUENCE</scope>
    <source>
        <strain evidence="7">SG2303</strain>
    </source>
</reference>
<dbReference type="Gene3D" id="3.40.50.261">
    <property type="entry name" value="Succinyl-CoA synthetase domains"/>
    <property type="match status" value="2"/>
</dbReference>
<dbReference type="Gene3D" id="3.40.630.30">
    <property type="match status" value="1"/>
</dbReference>
<dbReference type="InterPro" id="IPR000182">
    <property type="entry name" value="GNAT_dom"/>
</dbReference>
<dbReference type="Pfam" id="PF00583">
    <property type="entry name" value="Acetyltransf_1"/>
    <property type="match status" value="1"/>
</dbReference>
<dbReference type="EMBL" id="JAUEDK010000002">
    <property type="protein sequence ID" value="MDN0073511.1"/>
    <property type="molecule type" value="Genomic_DNA"/>
</dbReference>
<evidence type="ECO:0000256" key="2">
    <source>
        <dbReference type="ARBA" id="ARBA00022741"/>
    </source>
</evidence>
<accession>A0ABT7XIB8</accession>
<keyword evidence="3 4" id="KW-0067">ATP-binding</keyword>
<dbReference type="PANTHER" id="PTHR43334:SF1">
    <property type="entry name" value="3-HYDROXYPROPIONATE--COA LIGASE [ADP-FORMING]"/>
    <property type="match status" value="1"/>
</dbReference>
<dbReference type="PROSITE" id="PS50975">
    <property type="entry name" value="ATP_GRASP"/>
    <property type="match status" value="1"/>
</dbReference>
<dbReference type="SUPFAM" id="SSF52210">
    <property type="entry name" value="Succinyl-CoA synthetase domains"/>
    <property type="match status" value="2"/>
</dbReference>
<comment type="caution">
    <text evidence="7">The sequence shown here is derived from an EMBL/GenBank/DDBJ whole genome shotgun (WGS) entry which is preliminary data.</text>
</comment>
<dbReference type="GO" id="GO:0016874">
    <property type="term" value="F:ligase activity"/>
    <property type="evidence" value="ECO:0007669"/>
    <property type="project" value="UniProtKB-KW"/>
</dbReference>
<dbReference type="RefSeq" id="WP_289828036.1">
    <property type="nucleotide sequence ID" value="NZ_JAUEDK010000002.1"/>
</dbReference>
<dbReference type="InterPro" id="IPR016102">
    <property type="entry name" value="Succinyl-CoA_synth-like"/>
</dbReference>
<dbReference type="Pfam" id="PF13607">
    <property type="entry name" value="Succ_CoA_lig"/>
    <property type="match status" value="1"/>
</dbReference>
<evidence type="ECO:0000313" key="8">
    <source>
        <dbReference type="Proteomes" id="UP001168540"/>
    </source>
</evidence>
<dbReference type="Proteomes" id="UP001168540">
    <property type="component" value="Unassembled WGS sequence"/>
</dbReference>
<gene>
    <name evidence="7" type="ORF">QU481_01175</name>
</gene>
<keyword evidence="1 7" id="KW-0436">Ligase</keyword>
<dbReference type="InterPro" id="IPR032875">
    <property type="entry name" value="Succ_CoA_lig_flav_dom"/>
</dbReference>
<dbReference type="InterPro" id="IPR011761">
    <property type="entry name" value="ATP-grasp"/>
</dbReference>
<dbReference type="InterPro" id="IPR043938">
    <property type="entry name" value="Ligase_CoA_dom"/>
</dbReference>
<dbReference type="InterPro" id="IPR016181">
    <property type="entry name" value="Acyl_CoA_acyltransferase"/>
</dbReference>
<dbReference type="SUPFAM" id="SSF55729">
    <property type="entry name" value="Acyl-CoA N-acyltransferases (Nat)"/>
    <property type="match status" value="1"/>
</dbReference>
<evidence type="ECO:0000256" key="1">
    <source>
        <dbReference type="ARBA" id="ARBA00022598"/>
    </source>
</evidence>
<dbReference type="Pfam" id="PF13380">
    <property type="entry name" value="CoA_binding_2"/>
    <property type="match status" value="1"/>
</dbReference>
<dbReference type="InterPro" id="IPR036291">
    <property type="entry name" value="NAD(P)-bd_dom_sf"/>
</dbReference>
<evidence type="ECO:0000313" key="7">
    <source>
        <dbReference type="EMBL" id="MDN0073511.1"/>
    </source>
</evidence>
<sequence length="892" mass="94727">MTIRNLDHLFRPSSVAVIGASAKAHSVGATVLRNLLKGPFTGAVMAVNPKYQTLEGIPVYASVKALPQAPDLAVICTPPGTVPRLIAELGERGTKAAIVLTAGLSRTEDGRGRTLATAMLDAAKPYLLRIVGPNCVGILVPGIGLNASFAHTHALPGKLAFVSQSGALTTAVLDWATSKGIGFSHFISMGDGADVDFGDVIDYLASDVGTSAILLYIESIRSARKFMSAARAAARNKPVVVVKAGRVAEGARAAASHTGALAGADDVYEAAIRRAGMLRVASTDELFNAVETLARARPEMGENLVIMTNGGGAGVMATDALIQGGGKLASLSEQTITRLRESLPATASLDNPVDIVGDAPVERYVTALQALMDDPGTGAVLFIHAPTAIVPSIEIATAVLPIVRQSSRNVFTSWLGGDSVEPARRLFHEAGVPTYDTPEQAVRAFLQVVDYRRNQELLMETPPSVPQHFTPDTATAAAVIKAAQAEGRTILNEPESKIILAAYGIPVVEARIARTADEAAWIATELGLPVALKILSPDITHKSDVGGVSLNLGAAEEVRLAAKMMEQRLRALQPGSRLSGFTVQRMVPLTSGAVELIVGAATDPVFGPVVLFGHGGTAVEAIADRAIGLPPLNPNLAKELVYRTRVARLLDGYRNRPPANREAINMALVQTSQLVCDLPQVREVDINPLLADEHGVVALDARIVIAPGGGTDHDRLAIKPYPQELEETVVWDGAPVLLRPIRPEDETQYNAFLMALTPQDMHFRFFGTVRQLAHSQLARLTQIDYDREMAFVAIGHDAAGQEHILGTVQAMGDPDNIAAEFAIAVRSGIQGHGLGGVLLTKVIDYCRWRGTVELVGEVLTENERMLTLAKALGFRIQHKQAERGVMRVALTL</sequence>
<protein>
    <submittedName>
        <fullName evidence="7">Bifunctional acetate--CoA ligase family protein/GNAT family N-acetyltransferase</fullName>
    </submittedName>
</protein>
<dbReference type="InterPro" id="IPR003781">
    <property type="entry name" value="CoA-bd"/>
</dbReference>
<organism evidence="7 8">
    <name type="scientific">Crenobacter oryzisoli</name>
    <dbReference type="NCBI Taxonomy" id="3056844"/>
    <lineage>
        <taxon>Bacteria</taxon>
        <taxon>Pseudomonadati</taxon>
        <taxon>Pseudomonadota</taxon>
        <taxon>Betaproteobacteria</taxon>
        <taxon>Neisseriales</taxon>
        <taxon>Neisseriaceae</taxon>
        <taxon>Crenobacter</taxon>
    </lineage>
</organism>
<dbReference type="SUPFAM" id="SSF56059">
    <property type="entry name" value="Glutathione synthetase ATP-binding domain-like"/>
    <property type="match status" value="1"/>
</dbReference>
<keyword evidence="2 4" id="KW-0547">Nucleotide-binding</keyword>
<dbReference type="Gene3D" id="3.30.470.20">
    <property type="entry name" value="ATP-grasp fold, B domain"/>
    <property type="match status" value="1"/>
</dbReference>
<dbReference type="Gene3D" id="3.30.1490.20">
    <property type="entry name" value="ATP-grasp fold, A domain"/>
    <property type="match status" value="1"/>
</dbReference>
<feature type="domain" description="ATP-grasp" evidence="5">
    <location>
        <begin position="497"/>
        <end position="533"/>
    </location>
</feature>
<dbReference type="InterPro" id="IPR013815">
    <property type="entry name" value="ATP_grasp_subdomain_1"/>
</dbReference>
<dbReference type="SUPFAM" id="SSF51735">
    <property type="entry name" value="NAD(P)-binding Rossmann-fold domains"/>
    <property type="match status" value="1"/>
</dbReference>
<evidence type="ECO:0000256" key="3">
    <source>
        <dbReference type="ARBA" id="ARBA00022840"/>
    </source>
</evidence>
<evidence type="ECO:0000259" key="6">
    <source>
        <dbReference type="PROSITE" id="PS51186"/>
    </source>
</evidence>
<dbReference type="Pfam" id="PF13549">
    <property type="entry name" value="ATP-grasp_5"/>
    <property type="match status" value="1"/>
</dbReference>
<dbReference type="PROSITE" id="PS51186">
    <property type="entry name" value="GNAT"/>
    <property type="match status" value="1"/>
</dbReference>